<evidence type="ECO:0000256" key="16">
    <source>
        <dbReference type="SAM" id="Phobius"/>
    </source>
</evidence>
<dbReference type="SUPFAM" id="SSF50978">
    <property type="entry name" value="WD40 repeat-like"/>
    <property type="match status" value="1"/>
</dbReference>
<keyword evidence="10" id="KW-0333">Golgi apparatus</keyword>
<evidence type="ECO:0000256" key="11">
    <source>
        <dbReference type="ARBA" id="ARBA00023098"/>
    </source>
</evidence>
<dbReference type="GO" id="GO:0005789">
    <property type="term" value="C:endoplasmic reticulum membrane"/>
    <property type="evidence" value="ECO:0007669"/>
    <property type="project" value="UniProtKB-SubCell"/>
</dbReference>
<feature type="domain" description="SSD" evidence="17">
    <location>
        <begin position="338"/>
        <end position="497"/>
    </location>
</feature>
<keyword evidence="9 16" id="KW-1133">Transmembrane helix</keyword>
<evidence type="ECO:0000259" key="17">
    <source>
        <dbReference type="PROSITE" id="PS50156"/>
    </source>
</evidence>
<dbReference type="GO" id="GO:0032933">
    <property type="term" value="P:SREBP signaling pathway"/>
    <property type="evidence" value="ECO:0007669"/>
    <property type="project" value="InterPro"/>
</dbReference>
<dbReference type="AlphaFoldDB" id="A0A0M9VNQ7"/>
<dbReference type="InterPro" id="IPR053958">
    <property type="entry name" value="HMGCR/SNAP/NPC1-like_SSD"/>
</dbReference>
<dbReference type="GeneID" id="28728173"/>
<feature type="transmembrane region" description="Helical" evidence="16">
    <location>
        <begin position="669"/>
        <end position="694"/>
    </location>
</feature>
<evidence type="ECO:0000313" key="18">
    <source>
        <dbReference type="EMBL" id="KOS13575.1"/>
    </source>
</evidence>
<keyword evidence="5" id="KW-0853">WD repeat</keyword>
<dbReference type="STRING" id="77020.A0A0M9VNQ7"/>
<dbReference type="RefSeq" id="XP_017991207.1">
    <property type="nucleotide sequence ID" value="XM_018136298.1"/>
</dbReference>
<dbReference type="Pfam" id="PF12349">
    <property type="entry name" value="Sterol-sensing"/>
    <property type="match status" value="1"/>
</dbReference>
<dbReference type="PANTHER" id="PTHR46378">
    <property type="entry name" value="STEROL REGULATORY ELEMENT-BINDING PROTEIN CLEAVAGE-ACTIVATING PROTEIN"/>
    <property type="match status" value="1"/>
</dbReference>
<name>A0A0M9VNQ7_9BASI</name>
<sequence>MVGTQLSLLYTRWRIYLASKFAKHGKWISHHQTRTILLCNLVIASLFYPAVVMYLLTTSEDPASSTNALVCEIRDHIVPGVQANCVTGAWTPTNIWDMAHASLLDLTGTTRSDILRDTFPVHDLRLLWDETPIFHMVEVHDDEHIPQVHMAQVLISTDAVRRGGGSPYGVLEPHVLHAALLLQQMLDAKLLGEPGTPSQCVPRNDTHACLVLSPLEYWHRNATTLLSDAHPAKSYTGNPGRAVSAPPVAPPAPHSPIPLLYSTTLSSRWPFLPLFSRAEYAVLTYFLYETDAQAWKTLVEDAAAGVAPATVTLPDNVVAGTTTLSFTPQAQVARPRLHYKVVVAGYVLLLVFIFRELVQMRRLHSRLGMAITGSVQLIIDLIMSLSLCALLGIRLTAVPWSILPFTVVVVGSETMLFMIRTVTNTPLSLTVHSRIAYGLSQVAAPITISAACDVLLLILLGWWIPVEAVSQYVLFTICALVVDYFMQMTFFVTVLSIDIQRLELAEVLMQGARVQQTEAQMPQSDTPMERRLYRPNSLTGLLLSLVRKAWRARGPRAWSMTVLGMALVSMVLMYCPTWLRQSHGWHRWFDARERPAASLASYTDATLDASPYGAVWRALNPARYPYVRVVVEPWALVSFHGTGAPWSHTHPVAGPWLEGLFFGRRSTTLFLLLLFVVGPIALSMLILSLVLNYLQQNSDKLASPSSHQAGDDAELHRLLQADDHTPYDEVHLHMTAITDELHSGAILCLSAAQHVVASADTQSSLRVESYGEAHLYALADLRMERNLPADASAIMALAVEPSEAAYIAIGQASGRVSLWDVATATLCDRPLTLSLAPVQHVLWHQQQLYSVHGDGAIYAWPAHVPPQCVAAALPHARAWTVATVHGPSTTSTWLGLASARGHLAVYEWGADARPALLGVVEPPTSSSASVSSTAPMRCALLLRPCTTELDPSDRRASPPRHTASQETKRYIILAGDHQGHLHMFALPSGKCVCTLPLREPSSGAYEGAIRSIQRIAKRHALVQTPQRVWLVEWQGVDPEEWQLVHTLSLPNARGTAVVYTYQHELCVLGLRRTTHGDARWEVWRVPAVTSQSPATLMEAVERQAVPLESLLRTAVRNSVAQGRHPPARLPLLTSRIDTMIAAPTTSSEARWYIPFGSAMFLLEAQSFV</sequence>
<dbReference type="PROSITE" id="PS50156">
    <property type="entry name" value="SSD"/>
    <property type="match status" value="1"/>
</dbReference>
<reference evidence="18 19" key="1">
    <citation type="submission" date="2015-07" db="EMBL/GenBank/DDBJ databases">
        <title>Draft Genome Sequence of Malassezia furfur CBS1878 and Malassezia pachydermatis CBS1879.</title>
        <authorList>
            <person name="Triana S."/>
            <person name="Ohm R."/>
            <person name="Gonzalez A."/>
            <person name="DeCock H."/>
            <person name="Restrepo S."/>
            <person name="Celis A."/>
        </authorList>
    </citation>
    <scope>NUCLEOTIDE SEQUENCE [LARGE SCALE GENOMIC DNA]</scope>
    <source>
        <strain evidence="18 19">CBS 1879</strain>
    </source>
</reference>
<dbReference type="PANTHER" id="PTHR46378:SF1">
    <property type="entry name" value="STEROL REGULATORY ELEMENT-BINDING PROTEIN CLEAVAGE-ACTIVATING PROTEIN"/>
    <property type="match status" value="1"/>
</dbReference>
<keyword evidence="14" id="KW-0325">Glycoprotein</keyword>
<dbReference type="GO" id="GO:0000139">
    <property type="term" value="C:Golgi membrane"/>
    <property type="evidence" value="ECO:0007669"/>
    <property type="project" value="UniProtKB-SubCell"/>
</dbReference>
<dbReference type="Gene3D" id="2.130.10.10">
    <property type="entry name" value="YVTN repeat-like/Quinoprotein amine dehydrogenase"/>
    <property type="match status" value="1"/>
</dbReference>
<dbReference type="VEuPathDB" id="FungiDB:Malapachy_1800"/>
<dbReference type="OrthoDB" id="6510177at2759"/>
<evidence type="ECO:0000256" key="6">
    <source>
        <dbReference type="ARBA" id="ARBA00022692"/>
    </source>
</evidence>
<feature type="transmembrane region" description="Helical" evidence="16">
    <location>
        <begin position="337"/>
        <end position="354"/>
    </location>
</feature>
<evidence type="ECO:0000256" key="4">
    <source>
        <dbReference type="ARBA" id="ARBA00019541"/>
    </source>
</evidence>
<comment type="caution">
    <text evidence="18">The sequence shown here is derived from an EMBL/GenBank/DDBJ whole genome shotgun (WGS) entry which is preliminary data.</text>
</comment>
<proteinExistence type="inferred from homology"/>
<keyword evidence="12" id="KW-0446">Lipid-binding</keyword>
<evidence type="ECO:0000256" key="15">
    <source>
        <dbReference type="ARBA" id="ARBA00023221"/>
    </source>
</evidence>
<organism evidence="18 19">
    <name type="scientific">Malassezia pachydermatis</name>
    <dbReference type="NCBI Taxonomy" id="77020"/>
    <lineage>
        <taxon>Eukaryota</taxon>
        <taxon>Fungi</taxon>
        <taxon>Dikarya</taxon>
        <taxon>Basidiomycota</taxon>
        <taxon>Ustilaginomycotina</taxon>
        <taxon>Malasseziomycetes</taxon>
        <taxon>Malasseziales</taxon>
        <taxon>Malasseziaceae</taxon>
        <taxon>Malassezia</taxon>
    </lineage>
</organism>
<keyword evidence="8" id="KW-0256">Endoplasmic reticulum</keyword>
<dbReference type="InterPro" id="IPR000731">
    <property type="entry name" value="SSD"/>
</dbReference>
<evidence type="ECO:0000256" key="12">
    <source>
        <dbReference type="ARBA" id="ARBA00023121"/>
    </source>
</evidence>
<feature type="transmembrane region" description="Helical" evidence="16">
    <location>
        <begin position="36"/>
        <end position="56"/>
    </location>
</feature>
<evidence type="ECO:0000256" key="7">
    <source>
        <dbReference type="ARBA" id="ARBA00022737"/>
    </source>
</evidence>
<gene>
    <name evidence="18" type="ORF">Malapachy_1800</name>
</gene>
<keyword evidence="11" id="KW-0443">Lipid metabolism</keyword>
<dbReference type="InterPro" id="IPR015943">
    <property type="entry name" value="WD40/YVTN_repeat-like_dom_sf"/>
</dbReference>
<evidence type="ECO:0000256" key="3">
    <source>
        <dbReference type="ARBA" id="ARBA00007410"/>
    </source>
</evidence>
<dbReference type="InterPro" id="IPR030225">
    <property type="entry name" value="SCAP"/>
</dbReference>
<evidence type="ECO:0000256" key="5">
    <source>
        <dbReference type="ARBA" id="ARBA00022574"/>
    </source>
</evidence>
<keyword evidence="6 16" id="KW-0812">Transmembrane</keyword>
<comment type="similarity">
    <text evidence="3">Belongs to the WD repeat SCAP family.</text>
</comment>
<evidence type="ECO:0000256" key="2">
    <source>
        <dbReference type="ARBA" id="ARBA00004653"/>
    </source>
</evidence>
<feature type="transmembrane region" description="Helical" evidence="16">
    <location>
        <begin position="472"/>
        <end position="495"/>
    </location>
</feature>
<dbReference type="GO" id="GO:0032934">
    <property type="term" value="F:sterol binding"/>
    <property type="evidence" value="ECO:0007669"/>
    <property type="project" value="InterPro"/>
</dbReference>
<comment type="subcellular location">
    <subcellularLocation>
        <location evidence="1">Endoplasmic reticulum membrane</location>
        <topology evidence="1">Multi-pass membrane protein</topology>
    </subcellularLocation>
    <subcellularLocation>
        <location evidence="2">Golgi apparatus membrane</location>
        <topology evidence="2">Multi-pass membrane protein</topology>
    </subcellularLocation>
</comment>
<feature type="transmembrane region" description="Helical" evidence="16">
    <location>
        <begin position="557"/>
        <end position="579"/>
    </location>
</feature>
<keyword evidence="7" id="KW-0677">Repeat</keyword>
<evidence type="ECO:0000256" key="13">
    <source>
        <dbReference type="ARBA" id="ARBA00023136"/>
    </source>
</evidence>
<feature type="transmembrane region" description="Helical" evidence="16">
    <location>
        <begin position="442"/>
        <end position="466"/>
    </location>
</feature>
<evidence type="ECO:0000256" key="14">
    <source>
        <dbReference type="ARBA" id="ARBA00023180"/>
    </source>
</evidence>
<dbReference type="GO" id="GO:0032936">
    <property type="term" value="C:SREBP-SCAP complex"/>
    <property type="evidence" value="ECO:0007669"/>
    <property type="project" value="TreeGrafter"/>
</dbReference>
<evidence type="ECO:0000256" key="10">
    <source>
        <dbReference type="ARBA" id="ARBA00023034"/>
    </source>
</evidence>
<dbReference type="InterPro" id="IPR036322">
    <property type="entry name" value="WD40_repeat_dom_sf"/>
</dbReference>
<protein>
    <recommendedName>
        <fullName evidence="4">Sterol regulatory element-binding protein cleavage-activating protein</fullName>
    </recommendedName>
</protein>
<dbReference type="GO" id="GO:0008202">
    <property type="term" value="P:steroid metabolic process"/>
    <property type="evidence" value="ECO:0007669"/>
    <property type="project" value="UniProtKB-KW"/>
</dbReference>
<keyword evidence="19" id="KW-1185">Reference proteome</keyword>
<keyword evidence="15" id="KW-0753">Steroid metabolism</keyword>
<feature type="transmembrane region" description="Helical" evidence="16">
    <location>
        <begin position="402"/>
        <end position="422"/>
    </location>
</feature>
<dbReference type="Proteomes" id="UP000037751">
    <property type="component" value="Unassembled WGS sequence"/>
</dbReference>
<feature type="transmembrane region" description="Helical" evidence="16">
    <location>
        <begin position="375"/>
        <end position="396"/>
    </location>
</feature>
<evidence type="ECO:0000313" key="19">
    <source>
        <dbReference type="Proteomes" id="UP000037751"/>
    </source>
</evidence>
<dbReference type="EMBL" id="LGAV01000005">
    <property type="protein sequence ID" value="KOS13575.1"/>
    <property type="molecule type" value="Genomic_DNA"/>
</dbReference>
<accession>A0A0M9VNQ7</accession>
<evidence type="ECO:0000256" key="8">
    <source>
        <dbReference type="ARBA" id="ARBA00022824"/>
    </source>
</evidence>
<keyword evidence="13 16" id="KW-0472">Membrane</keyword>
<evidence type="ECO:0000256" key="1">
    <source>
        <dbReference type="ARBA" id="ARBA00004477"/>
    </source>
</evidence>
<dbReference type="GO" id="GO:0045540">
    <property type="term" value="P:regulation of cholesterol biosynthetic process"/>
    <property type="evidence" value="ECO:0007669"/>
    <property type="project" value="TreeGrafter"/>
</dbReference>
<evidence type="ECO:0000256" key="9">
    <source>
        <dbReference type="ARBA" id="ARBA00022989"/>
    </source>
</evidence>